<accession>A0ABR4XLG9</accession>
<dbReference type="RefSeq" id="WP_036789334.1">
    <property type="nucleotide sequence ID" value="NZ_JQZV01000006.1"/>
</dbReference>
<keyword evidence="2" id="KW-1185">Reference proteome</keyword>
<dbReference type="Proteomes" id="UP000030101">
    <property type="component" value="Unassembled WGS sequence"/>
</dbReference>
<organism evidence="1 2">
    <name type="scientific">Porphyromonas canoris</name>
    <dbReference type="NCBI Taxonomy" id="36875"/>
    <lineage>
        <taxon>Bacteria</taxon>
        <taxon>Pseudomonadati</taxon>
        <taxon>Bacteroidota</taxon>
        <taxon>Bacteroidia</taxon>
        <taxon>Bacteroidales</taxon>
        <taxon>Porphyromonadaceae</taxon>
        <taxon>Porphyromonas</taxon>
    </lineage>
</organism>
<dbReference type="EMBL" id="JQZV01000006">
    <property type="protein sequence ID" value="KGN92831.1"/>
    <property type="molecule type" value="Genomic_DNA"/>
</dbReference>
<gene>
    <name evidence="1" type="ORF">HQ43_02825</name>
</gene>
<comment type="caution">
    <text evidence="1">The sequence shown here is derived from an EMBL/GenBank/DDBJ whole genome shotgun (WGS) entry which is preliminary data.</text>
</comment>
<evidence type="ECO:0000313" key="2">
    <source>
        <dbReference type="Proteomes" id="UP000030101"/>
    </source>
</evidence>
<evidence type="ECO:0000313" key="1">
    <source>
        <dbReference type="EMBL" id="KGN92831.1"/>
    </source>
</evidence>
<proteinExistence type="predicted"/>
<sequence length="136" mass="15782">MEERDFIKREIEKIGVIMRAIWGYLFGGKDRTATTIGTEVVMSKDMLKKEMNFDVDEFLLLDESESIEYLKGFEGLDFHNQESLADILAEIGSREEPHASKLYLGKALFLYELITKQSQTYSFEREEKAAKIRSQL</sequence>
<reference evidence="1 2" key="1">
    <citation type="submission" date="2014-08" db="EMBL/GenBank/DDBJ databases">
        <title>Porphyromonas canoris strain:OH2762 Genome sequencing.</title>
        <authorList>
            <person name="Wallis C."/>
            <person name="Deusch O."/>
            <person name="O'Flynn C."/>
            <person name="Davis I."/>
            <person name="Jospin G."/>
            <person name="Darling A.E."/>
            <person name="Coil D.A."/>
            <person name="Alexiev A."/>
            <person name="Horsfall A."/>
            <person name="Kirkwood N."/>
            <person name="Harris S."/>
            <person name="Eisen J.A."/>
        </authorList>
    </citation>
    <scope>NUCLEOTIDE SEQUENCE [LARGE SCALE GENOMIC DNA]</scope>
    <source>
        <strain evidence="2">COT-108 OH2762</strain>
    </source>
</reference>
<name>A0ABR4XLG9_9PORP</name>
<protein>
    <submittedName>
        <fullName evidence="1">Uncharacterized protein</fullName>
    </submittedName>
</protein>